<feature type="region of interest" description="Disordered" evidence="1">
    <location>
        <begin position="1"/>
        <end position="24"/>
    </location>
</feature>
<protein>
    <submittedName>
        <fullName evidence="2">Uncharacterized protein</fullName>
    </submittedName>
</protein>
<gene>
    <name evidence="2" type="ORF">CCACVL1_07858</name>
</gene>
<evidence type="ECO:0000313" key="2">
    <source>
        <dbReference type="EMBL" id="OMO89406.1"/>
    </source>
</evidence>
<evidence type="ECO:0000313" key="3">
    <source>
        <dbReference type="Proteomes" id="UP000188268"/>
    </source>
</evidence>
<organism evidence="2 3">
    <name type="scientific">Corchorus capsularis</name>
    <name type="common">Jute</name>
    <dbReference type="NCBI Taxonomy" id="210143"/>
    <lineage>
        <taxon>Eukaryota</taxon>
        <taxon>Viridiplantae</taxon>
        <taxon>Streptophyta</taxon>
        <taxon>Embryophyta</taxon>
        <taxon>Tracheophyta</taxon>
        <taxon>Spermatophyta</taxon>
        <taxon>Magnoliopsida</taxon>
        <taxon>eudicotyledons</taxon>
        <taxon>Gunneridae</taxon>
        <taxon>Pentapetalae</taxon>
        <taxon>rosids</taxon>
        <taxon>malvids</taxon>
        <taxon>Malvales</taxon>
        <taxon>Malvaceae</taxon>
        <taxon>Grewioideae</taxon>
        <taxon>Apeibeae</taxon>
        <taxon>Corchorus</taxon>
    </lineage>
</organism>
<comment type="caution">
    <text evidence="2">The sequence shown here is derived from an EMBL/GenBank/DDBJ whole genome shotgun (WGS) entry which is preliminary data.</text>
</comment>
<dbReference type="EMBL" id="AWWV01008710">
    <property type="protein sequence ID" value="OMO89406.1"/>
    <property type="molecule type" value="Genomic_DNA"/>
</dbReference>
<dbReference type="Gramene" id="OMO89406">
    <property type="protein sequence ID" value="OMO89406"/>
    <property type="gene ID" value="CCACVL1_07858"/>
</dbReference>
<dbReference type="Proteomes" id="UP000188268">
    <property type="component" value="Unassembled WGS sequence"/>
</dbReference>
<proteinExistence type="predicted"/>
<dbReference type="AlphaFoldDB" id="A0A1R3J3Q4"/>
<evidence type="ECO:0000256" key="1">
    <source>
        <dbReference type="SAM" id="MobiDB-lite"/>
    </source>
</evidence>
<reference evidence="2 3" key="1">
    <citation type="submission" date="2013-09" db="EMBL/GenBank/DDBJ databases">
        <title>Corchorus capsularis genome sequencing.</title>
        <authorList>
            <person name="Alam M."/>
            <person name="Haque M.S."/>
            <person name="Islam M.S."/>
            <person name="Emdad E.M."/>
            <person name="Islam M.M."/>
            <person name="Ahmed B."/>
            <person name="Halim A."/>
            <person name="Hossen Q.M.M."/>
            <person name="Hossain M.Z."/>
            <person name="Ahmed R."/>
            <person name="Khan M.M."/>
            <person name="Islam R."/>
            <person name="Rashid M.M."/>
            <person name="Khan S.A."/>
            <person name="Rahman M.S."/>
            <person name="Alam M."/>
        </authorList>
    </citation>
    <scope>NUCLEOTIDE SEQUENCE [LARGE SCALE GENOMIC DNA]</scope>
    <source>
        <strain evidence="3">cv. CVL-1</strain>
        <tissue evidence="2">Whole seedling</tissue>
    </source>
</reference>
<name>A0A1R3J3Q4_COCAP</name>
<keyword evidence="3" id="KW-1185">Reference proteome</keyword>
<accession>A0A1R3J3Q4</accession>
<sequence>MELTEPSFHLPDLNTSPMDRLEFQ</sequence>
<feature type="non-terminal residue" evidence="2">
    <location>
        <position position="24"/>
    </location>
</feature>